<reference evidence="4 5" key="1">
    <citation type="journal article" date="2024" name="bioRxiv">
        <title>A reference genome for Trichogramma kaykai: A tiny desert-dwelling parasitoid wasp with competing sex-ratio distorters.</title>
        <authorList>
            <person name="Culotta J."/>
            <person name="Lindsey A.R."/>
        </authorList>
    </citation>
    <scope>NUCLEOTIDE SEQUENCE [LARGE SCALE GENOMIC DNA]</scope>
    <source>
        <strain evidence="4 5">KSX58</strain>
    </source>
</reference>
<gene>
    <name evidence="4" type="ORF">TKK_005043</name>
</gene>
<dbReference type="InterPro" id="IPR002110">
    <property type="entry name" value="Ankyrin_rpt"/>
</dbReference>
<evidence type="ECO:0000256" key="2">
    <source>
        <dbReference type="ARBA" id="ARBA00023043"/>
    </source>
</evidence>
<evidence type="ECO:0000313" key="4">
    <source>
        <dbReference type="EMBL" id="KAL3402045.1"/>
    </source>
</evidence>
<dbReference type="PANTHER" id="PTHR24124:SF14">
    <property type="entry name" value="CHROMOSOME UNDETERMINED SCAFFOLD_25, WHOLE GENOME SHOTGUN SEQUENCE"/>
    <property type="match status" value="1"/>
</dbReference>
<evidence type="ECO:0000313" key="5">
    <source>
        <dbReference type="Proteomes" id="UP001627154"/>
    </source>
</evidence>
<keyword evidence="5" id="KW-1185">Reference proteome</keyword>
<feature type="repeat" description="ANK" evidence="3">
    <location>
        <begin position="227"/>
        <end position="259"/>
    </location>
</feature>
<dbReference type="Pfam" id="PF12796">
    <property type="entry name" value="Ank_2"/>
    <property type="match status" value="2"/>
</dbReference>
<dbReference type="SMART" id="SM00248">
    <property type="entry name" value="ANK"/>
    <property type="match status" value="5"/>
</dbReference>
<keyword evidence="1" id="KW-0677">Repeat</keyword>
<comment type="caution">
    <text evidence="4">The sequence shown here is derived from an EMBL/GenBank/DDBJ whole genome shotgun (WGS) entry which is preliminary data.</text>
</comment>
<protein>
    <submittedName>
        <fullName evidence="4">Uncharacterized protein</fullName>
    </submittedName>
</protein>
<dbReference type="AlphaFoldDB" id="A0ABD2XA62"/>
<dbReference type="SUPFAM" id="SSF48403">
    <property type="entry name" value="Ankyrin repeat"/>
    <property type="match status" value="1"/>
</dbReference>
<dbReference type="PROSITE" id="PS50297">
    <property type="entry name" value="ANK_REP_REGION"/>
    <property type="match status" value="3"/>
</dbReference>
<dbReference type="Gene3D" id="1.25.40.20">
    <property type="entry name" value="Ankyrin repeat-containing domain"/>
    <property type="match status" value="2"/>
</dbReference>
<keyword evidence="2 3" id="KW-0040">ANK repeat</keyword>
<proteinExistence type="predicted"/>
<feature type="repeat" description="ANK" evidence="3">
    <location>
        <begin position="33"/>
        <end position="65"/>
    </location>
</feature>
<organism evidence="4 5">
    <name type="scientific">Trichogramma kaykai</name>
    <dbReference type="NCBI Taxonomy" id="54128"/>
    <lineage>
        <taxon>Eukaryota</taxon>
        <taxon>Metazoa</taxon>
        <taxon>Ecdysozoa</taxon>
        <taxon>Arthropoda</taxon>
        <taxon>Hexapoda</taxon>
        <taxon>Insecta</taxon>
        <taxon>Pterygota</taxon>
        <taxon>Neoptera</taxon>
        <taxon>Endopterygota</taxon>
        <taxon>Hymenoptera</taxon>
        <taxon>Apocrita</taxon>
        <taxon>Proctotrupomorpha</taxon>
        <taxon>Chalcidoidea</taxon>
        <taxon>Trichogrammatidae</taxon>
        <taxon>Trichogramma</taxon>
    </lineage>
</organism>
<feature type="repeat" description="ANK" evidence="3">
    <location>
        <begin position="107"/>
        <end position="139"/>
    </location>
</feature>
<accession>A0ABD2XA62</accession>
<dbReference type="PROSITE" id="PS50088">
    <property type="entry name" value="ANK_REPEAT"/>
    <property type="match status" value="3"/>
</dbReference>
<dbReference type="Proteomes" id="UP001627154">
    <property type="component" value="Unassembled WGS sequence"/>
</dbReference>
<sequence>MKDDENKFHLVTWLFEIIIEHDRTLQIDTQDRFGNTLLHLAFDSHHENLAKLLLRRDANPNLTNKDGETPLHNICSRDYDVFDAAKMLFDISDEKQKTIFVDAQDKRGWTTLHSAVDRIHVRLIRLLLKRDANPNITNAKGETPLYRIFNRFDDDVFVHDLYDDFFDLAALLLRHGADPNIANASGETPLHKICELCENESIEVVNMCMTPFQEVKQRVQADVRDKKGNAPLHIALGRGYKNLIEWLLKIGADPNCINKDGETALHIIIDRHTGPLYDKEFVAEFFKIVDDEQLTLQIDVKNNSGQTPLQCAVANLLPEVVGVLGSWL</sequence>
<evidence type="ECO:0000256" key="3">
    <source>
        <dbReference type="PROSITE-ProRule" id="PRU00023"/>
    </source>
</evidence>
<dbReference type="EMBL" id="JBJJXI010000041">
    <property type="protein sequence ID" value="KAL3402045.1"/>
    <property type="molecule type" value="Genomic_DNA"/>
</dbReference>
<evidence type="ECO:0000256" key="1">
    <source>
        <dbReference type="ARBA" id="ARBA00022737"/>
    </source>
</evidence>
<dbReference type="InterPro" id="IPR036770">
    <property type="entry name" value="Ankyrin_rpt-contain_sf"/>
</dbReference>
<dbReference type="PANTHER" id="PTHR24124">
    <property type="entry name" value="ANKYRIN REPEAT FAMILY A"/>
    <property type="match status" value="1"/>
</dbReference>
<name>A0ABD2XA62_9HYME</name>